<dbReference type="SUPFAM" id="SSF110087">
    <property type="entry name" value="DR1885-like metal-binding protein"/>
    <property type="match status" value="1"/>
</dbReference>
<comment type="caution">
    <text evidence="2">The sequence shown here is derived from an EMBL/GenBank/DDBJ whole genome shotgun (WGS) entry which is preliminary data.</text>
</comment>
<gene>
    <name evidence="2" type="ORF">CU669_10480</name>
</gene>
<dbReference type="InterPro" id="IPR036182">
    <property type="entry name" value="PCuAC_sf"/>
</dbReference>
<dbReference type="Gene3D" id="2.60.40.1890">
    <property type="entry name" value="PCu(A)C copper chaperone"/>
    <property type="match status" value="1"/>
</dbReference>
<evidence type="ECO:0000313" key="2">
    <source>
        <dbReference type="EMBL" id="RAU22096.1"/>
    </source>
</evidence>
<dbReference type="Pfam" id="PF04314">
    <property type="entry name" value="PCuAC"/>
    <property type="match status" value="1"/>
</dbReference>
<proteinExistence type="predicted"/>
<reference evidence="2 3" key="1">
    <citation type="submission" date="2017-11" db="EMBL/GenBank/DDBJ databases">
        <title>Draft genome sequence of magnetotactic bacterium Magnetospirillum kuznetsovii LBB-42.</title>
        <authorList>
            <person name="Grouzdev D.S."/>
            <person name="Rysina M.S."/>
            <person name="Baslerov R.V."/>
            <person name="Koziaeva V."/>
        </authorList>
    </citation>
    <scope>NUCLEOTIDE SEQUENCE [LARGE SCALE GENOMIC DNA]</scope>
    <source>
        <strain evidence="2 3">LBB-42</strain>
    </source>
</reference>
<dbReference type="Proteomes" id="UP000251075">
    <property type="component" value="Unassembled WGS sequence"/>
</dbReference>
<organism evidence="2 3">
    <name type="scientific">Paramagnetospirillum kuznetsovii</name>
    <dbReference type="NCBI Taxonomy" id="2053833"/>
    <lineage>
        <taxon>Bacteria</taxon>
        <taxon>Pseudomonadati</taxon>
        <taxon>Pseudomonadota</taxon>
        <taxon>Alphaproteobacteria</taxon>
        <taxon>Rhodospirillales</taxon>
        <taxon>Magnetospirillaceae</taxon>
        <taxon>Paramagnetospirillum</taxon>
    </lineage>
</organism>
<evidence type="ECO:0000313" key="3">
    <source>
        <dbReference type="Proteomes" id="UP000251075"/>
    </source>
</evidence>
<dbReference type="EMBL" id="PGTO01000006">
    <property type="protein sequence ID" value="RAU22096.1"/>
    <property type="molecule type" value="Genomic_DNA"/>
</dbReference>
<evidence type="ECO:0000256" key="1">
    <source>
        <dbReference type="SAM" id="SignalP"/>
    </source>
</evidence>
<dbReference type="RefSeq" id="WP_112144377.1">
    <property type="nucleotide sequence ID" value="NZ_PGTO01000006.1"/>
</dbReference>
<sequence length="171" mass="17235">MKKLVLAAALLMLGAPAFAADIQISEPFMRAAPVVGGNGAAFLVINNHGAADRLIGAEAAISKTVEIHTHIKDGDVFKMRKVDSIAVPMHGSTELKPGGDHVMFIGLNEALKEGAKVPVTLTFEKAGKITVDVPVMAAGAMGPGAGGAVMPGAGGAMMPGAGGAMMPGMKH</sequence>
<dbReference type="InterPro" id="IPR058248">
    <property type="entry name" value="Lxx211020-like"/>
</dbReference>
<evidence type="ECO:0008006" key="4">
    <source>
        <dbReference type="Google" id="ProtNLM"/>
    </source>
</evidence>
<dbReference type="PANTHER" id="PTHR36302:SF1">
    <property type="entry name" value="COPPER CHAPERONE PCU(A)C"/>
    <property type="match status" value="1"/>
</dbReference>
<dbReference type="AlphaFoldDB" id="A0A364NYF7"/>
<keyword evidence="3" id="KW-1185">Reference proteome</keyword>
<keyword evidence="1" id="KW-0732">Signal</keyword>
<dbReference type="PANTHER" id="PTHR36302">
    <property type="entry name" value="BLR7088 PROTEIN"/>
    <property type="match status" value="1"/>
</dbReference>
<dbReference type="InterPro" id="IPR007410">
    <property type="entry name" value="LpqE-like"/>
</dbReference>
<accession>A0A364NYF7</accession>
<name>A0A364NYF7_9PROT</name>
<protein>
    <recommendedName>
        <fullName evidence="4">Copper chaperone PCu(A)C</fullName>
    </recommendedName>
</protein>
<dbReference type="OrthoDB" id="9796962at2"/>
<feature type="signal peptide" evidence="1">
    <location>
        <begin position="1"/>
        <end position="19"/>
    </location>
</feature>
<feature type="chain" id="PRO_5016876602" description="Copper chaperone PCu(A)C" evidence="1">
    <location>
        <begin position="20"/>
        <end position="171"/>
    </location>
</feature>